<evidence type="ECO:0000313" key="7">
    <source>
        <dbReference type="Proteomes" id="UP000251047"/>
    </source>
</evidence>
<dbReference type="InterPro" id="IPR000675">
    <property type="entry name" value="Cutinase/axe"/>
</dbReference>
<name>A0A364VCH1_9CORY</name>
<evidence type="ECO:0000256" key="5">
    <source>
        <dbReference type="SAM" id="MobiDB-lite"/>
    </source>
</evidence>
<dbReference type="SMART" id="SM01110">
    <property type="entry name" value="Cutinase"/>
    <property type="match status" value="1"/>
</dbReference>
<protein>
    <submittedName>
        <fullName evidence="6">Carbohydrate esterase</fullName>
    </submittedName>
</protein>
<accession>A0A364VCH1</accession>
<feature type="compositionally biased region" description="Low complexity" evidence="5">
    <location>
        <begin position="30"/>
        <end position="48"/>
    </location>
</feature>
<keyword evidence="2" id="KW-0719">Serine esterase</keyword>
<dbReference type="SUPFAM" id="SSF53474">
    <property type="entry name" value="alpha/beta-Hydrolases"/>
    <property type="match status" value="1"/>
</dbReference>
<reference evidence="6 7" key="1">
    <citation type="journal article" date="2018" name="Syst. Appl. Microbiol.">
        <title>Corynebacterium heidelbergense sp. nov., isolated from the preen glands of Egyptian geese (Alopochen aegyptiacus).</title>
        <authorList>
            <person name="Braun M.S."/>
            <person name="Wang E."/>
            <person name="Zimmermann S."/>
            <person name="Wink M."/>
        </authorList>
    </citation>
    <scope>NUCLEOTIDE SEQUENCE [LARGE SCALE GENOMIC DNA]</scope>
    <source>
        <strain evidence="6 7">DSM 104638</strain>
    </source>
</reference>
<comment type="caution">
    <text evidence="6">The sequence shown here is derived from an EMBL/GenBank/DDBJ whole genome shotgun (WGS) entry which is preliminary data.</text>
</comment>
<dbReference type="Pfam" id="PF01083">
    <property type="entry name" value="Cutinase"/>
    <property type="match status" value="1"/>
</dbReference>
<evidence type="ECO:0000313" key="6">
    <source>
        <dbReference type="EMBL" id="RAV34337.1"/>
    </source>
</evidence>
<dbReference type="EMBL" id="PHQP01000019">
    <property type="protein sequence ID" value="RAV34337.1"/>
    <property type="molecule type" value="Genomic_DNA"/>
</dbReference>
<evidence type="ECO:0000256" key="1">
    <source>
        <dbReference type="ARBA" id="ARBA00007534"/>
    </source>
</evidence>
<dbReference type="OrthoDB" id="4423762at2"/>
<evidence type="ECO:0000256" key="3">
    <source>
        <dbReference type="ARBA" id="ARBA00022801"/>
    </source>
</evidence>
<dbReference type="PANTHER" id="PTHR33630">
    <property type="entry name" value="CUTINASE RV1984C-RELATED-RELATED"/>
    <property type="match status" value="1"/>
</dbReference>
<sequence>MKKLLTVLAVVFVVLVILAGAVHWASTRNEQPAAPGGQPAPPGEQAAPTNPPGCVDYEVVAIPGTWESRVDDDPNAPKANPNSLMLGITGPLQAEVSADRVKVWTVPYTAQFRNFNAQQEKTYDESRDEGMQRASAELQATHQACPGTKFVLMGFSQGAVIAGDLSSNIGNGRGPVPADSVAGVSLIADGRQELTKGKLIGKQGITGVGAEIALAPVGGLIQGIIPGATMRGPRPDGFGELNDRVNNFCAPADLVCDAPRDVGNALQRAQDLVGANAVHAQYATNGTVVDGQTVPQYVLGWARDLVNQPLR</sequence>
<comment type="similarity">
    <text evidence="1">Belongs to the cutinase family.</text>
</comment>
<dbReference type="GO" id="GO:0052689">
    <property type="term" value="F:carboxylic ester hydrolase activity"/>
    <property type="evidence" value="ECO:0007669"/>
    <property type="project" value="UniProtKB-KW"/>
</dbReference>
<dbReference type="RefSeq" id="WP_112769192.1">
    <property type="nucleotide sequence ID" value="NZ_CP063191.1"/>
</dbReference>
<feature type="region of interest" description="Disordered" evidence="5">
    <location>
        <begin position="29"/>
        <end position="54"/>
    </location>
</feature>
<evidence type="ECO:0000256" key="4">
    <source>
        <dbReference type="ARBA" id="ARBA00023157"/>
    </source>
</evidence>
<keyword evidence="3" id="KW-0378">Hydrolase</keyword>
<dbReference type="Gene3D" id="3.40.50.1820">
    <property type="entry name" value="alpha/beta hydrolase"/>
    <property type="match status" value="1"/>
</dbReference>
<keyword evidence="4" id="KW-1015">Disulfide bond</keyword>
<proteinExistence type="inferred from homology"/>
<dbReference type="PANTHER" id="PTHR33630:SF9">
    <property type="entry name" value="CUTINASE 4"/>
    <property type="match status" value="1"/>
</dbReference>
<dbReference type="Proteomes" id="UP000251047">
    <property type="component" value="Unassembled WGS sequence"/>
</dbReference>
<gene>
    <name evidence="6" type="ORF">CWC39_03840</name>
</gene>
<dbReference type="AlphaFoldDB" id="A0A364VCH1"/>
<organism evidence="6 7">
    <name type="scientific">Corynebacterium heidelbergense</name>
    <dbReference type="NCBI Taxonomy" id="2055947"/>
    <lineage>
        <taxon>Bacteria</taxon>
        <taxon>Bacillati</taxon>
        <taxon>Actinomycetota</taxon>
        <taxon>Actinomycetes</taxon>
        <taxon>Mycobacteriales</taxon>
        <taxon>Corynebacteriaceae</taxon>
        <taxon>Corynebacterium</taxon>
    </lineage>
</organism>
<dbReference type="InterPro" id="IPR029058">
    <property type="entry name" value="AB_hydrolase_fold"/>
</dbReference>
<evidence type="ECO:0000256" key="2">
    <source>
        <dbReference type="ARBA" id="ARBA00022487"/>
    </source>
</evidence>